<accession>A0A2M7Q921</accession>
<gene>
    <name evidence="1" type="ORF">COY93_04230</name>
</gene>
<comment type="caution">
    <text evidence="1">The sequence shown here is derived from an EMBL/GenBank/DDBJ whole genome shotgun (WGS) entry which is preliminary data.</text>
</comment>
<dbReference type="Proteomes" id="UP000230973">
    <property type="component" value="Unassembled WGS sequence"/>
</dbReference>
<evidence type="ECO:0000313" key="2">
    <source>
        <dbReference type="Proteomes" id="UP000230973"/>
    </source>
</evidence>
<dbReference type="InterPro" id="IPR023198">
    <property type="entry name" value="PGP-like_dom2"/>
</dbReference>
<evidence type="ECO:0000313" key="1">
    <source>
        <dbReference type="EMBL" id="PIY62046.1"/>
    </source>
</evidence>
<organism evidence="1 2">
    <name type="scientific">Candidatus Uhrbacteria bacterium CG_4_10_14_0_8_um_filter_58_22</name>
    <dbReference type="NCBI Taxonomy" id="1975029"/>
    <lineage>
        <taxon>Bacteria</taxon>
        <taxon>Candidatus Uhriibacteriota</taxon>
    </lineage>
</organism>
<sequence>MGRKNTSGSLGNPEIVFDFDDTLSSTSALYVRVALECTLLIVRALGWHTPSAKEILALHKEIDFGLMKTMGFTNTCRYAAGWVRTYEALCDRAGLSSEPEVVRQLSEMAGRVWTQPYMPVPGAIEVLEELCSSGYRPWLLTVGKDGAQRRKVESSGLGRFFEPERIIAVEGRKGDVLACLAERDRLVVMVGNSLKSDILEALRVGQQAIHVPCSIEWEFDRADMSQLPPYWRVSTIREVPDILRRIALGEQPSSS</sequence>
<dbReference type="SFLD" id="SFLDS00003">
    <property type="entry name" value="Haloacid_Dehalogenase"/>
    <property type="match status" value="1"/>
</dbReference>
<dbReference type="Gene3D" id="3.40.50.1000">
    <property type="entry name" value="HAD superfamily/HAD-like"/>
    <property type="match status" value="1"/>
</dbReference>
<dbReference type="InterPro" id="IPR036412">
    <property type="entry name" value="HAD-like_sf"/>
</dbReference>
<reference evidence="2" key="1">
    <citation type="submission" date="2017-09" db="EMBL/GenBank/DDBJ databases">
        <title>Depth-based differentiation of microbial function through sediment-hosted aquifers and enrichment of novel symbionts in the deep terrestrial subsurface.</title>
        <authorList>
            <person name="Probst A.J."/>
            <person name="Ladd B."/>
            <person name="Jarett J.K."/>
            <person name="Geller-Mcgrath D.E."/>
            <person name="Sieber C.M.K."/>
            <person name="Emerson J.B."/>
            <person name="Anantharaman K."/>
            <person name="Thomas B.C."/>
            <person name="Malmstrom R."/>
            <person name="Stieglmeier M."/>
            <person name="Klingl A."/>
            <person name="Woyke T."/>
            <person name="Ryan C.M."/>
            <person name="Banfield J.F."/>
        </authorList>
    </citation>
    <scope>NUCLEOTIDE SEQUENCE [LARGE SCALE GENOMIC DNA]</scope>
</reference>
<name>A0A2M7Q921_9BACT</name>
<protein>
    <recommendedName>
        <fullName evidence="3">HAD family hydrolase</fullName>
    </recommendedName>
</protein>
<dbReference type="Gene3D" id="1.10.150.240">
    <property type="entry name" value="Putative phosphatase, domain 2"/>
    <property type="match status" value="1"/>
</dbReference>
<dbReference type="Pfam" id="PF00702">
    <property type="entry name" value="Hydrolase"/>
    <property type="match status" value="1"/>
</dbReference>
<evidence type="ECO:0008006" key="3">
    <source>
        <dbReference type="Google" id="ProtNLM"/>
    </source>
</evidence>
<dbReference type="SUPFAM" id="SSF56784">
    <property type="entry name" value="HAD-like"/>
    <property type="match status" value="1"/>
</dbReference>
<dbReference type="SFLD" id="SFLDG01129">
    <property type="entry name" value="C1.5:_HAD__Beta-PGM__Phosphata"/>
    <property type="match status" value="1"/>
</dbReference>
<dbReference type="EMBL" id="PFLC01000055">
    <property type="protein sequence ID" value="PIY62046.1"/>
    <property type="molecule type" value="Genomic_DNA"/>
</dbReference>
<dbReference type="AlphaFoldDB" id="A0A2M7Q921"/>
<proteinExistence type="predicted"/>
<dbReference type="InterPro" id="IPR023214">
    <property type="entry name" value="HAD_sf"/>
</dbReference>